<protein>
    <recommendedName>
        <fullName evidence="4">Type IV secretion system protein TrbL</fullName>
    </recommendedName>
</protein>
<feature type="transmembrane region" description="Helical" evidence="1">
    <location>
        <begin position="257"/>
        <end position="277"/>
    </location>
</feature>
<dbReference type="AlphaFoldDB" id="A0A178MDQ4"/>
<feature type="transmembrane region" description="Helical" evidence="1">
    <location>
        <begin position="215"/>
        <end position="237"/>
    </location>
</feature>
<name>A0A178MDQ4_9PROT</name>
<keyword evidence="1" id="KW-0472">Membrane</keyword>
<keyword evidence="3" id="KW-1185">Reference proteome</keyword>
<feature type="transmembrane region" description="Helical" evidence="1">
    <location>
        <begin position="39"/>
        <end position="60"/>
    </location>
</feature>
<feature type="transmembrane region" description="Helical" evidence="1">
    <location>
        <begin position="72"/>
        <end position="94"/>
    </location>
</feature>
<dbReference type="RefSeq" id="WP_068503876.1">
    <property type="nucleotide sequence ID" value="NZ_LWQU01000177.1"/>
</dbReference>
<dbReference type="EMBL" id="LWQU01000177">
    <property type="protein sequence ID" value="OAN46158.1"/>
    <property type="molecule type" value="Genomic_DNA"/>
</dbReference>
<dbReference type="STRING" id="1437059.A6A05_16330"/>
<keyword evidence="1" id="KW-1133">Transmembrane helix</keyword>
<accession>A0A178MDQ4</accession>
<feature type="transmembrane region" description="Helical" evidence="1">
    <location>
        <begin position="181"/>
        <end position="203"/>
    </location>
</feature>
<proteinExistence type="predicted"/>
<comment type="caution">
    <text evidence="2">The sequence shown here is derived from an EMBL/GenBank/DDBJ whole genome shotgun (WGS) entry which is preliminary data.</text>
</comment>
<feature type="transmembrane region" description="Helical" evidence="1">
    <location>
        <begin position="157"/>
        <end position="175"/>
    </location>
</feature>
<organism evidence="2 3">
    <name type="scientific">Magnetospirillum moscoviense</name>
    <dbReference type="NCBI Taxonomy" id="1437059"/>
    <lineage>
        <taxon>Bacteria</taxon>
        <taxon>Pseudomonadati</taxon>
        <taxon>Pseudomonadota</taxon>
        <taxon>Alphaproteobacteria</taxon>
        <taxon>Rhodospirillales</taxon>
        <taxon>Rhodospirillaceae</taxon>
        <taxon>Magnetospirillum</taxon>
    </lineage>
</organism>
<dbReference type="OrthoDB" id="7364617at2"/>
<dbReference type="Proteomes" id="UP000078543">
    <property type="component" value="Unassembled WGS sequence"/>
</dbReference>
<evidence type="ECO:0000313" key="3">
    <source>
        <dbReference type="Proteomes" id="UP000078543"/>
    </source>
</evidence>
<evidence type="ECO:0000313" key="2">
    <source>
        <dbReference type="EMBL" id="OAN46158.1"/>
    </source>
</evidence>
<keyword evidence="1" id="KW-0812">Transmembrane</keyword>
<sequence>MASGKDLATTCWTCAPLEKYVGLTKDFADRLGESLQEPMLILFASLGGLWVVVTAIRFSLKMTDWPGIIKDFAFITITGVLLGAKSTGLISYIYSTAISLMAGTSASIFALAGDVPASTGYSGMTALAANGEKAIAKVIQAVGAIWAAGSAFEIANYAYGAILGLPYFLLIVAYASQVVVAIFRATMIGVFGPFLFMAFAFNWGRGMAQSGAKTLLASVLVLFASTASLSLTIFGVNSLTLNPAQLTGGNLNDFASITNPEFLVIMFLGWTGTALLAEGTSIANSIAGTALTNMAAGILTAGASGSALFGLKKAGSAVGAMNPLSAGGKIQDVADWAGHQASGWQTAANLVDKFKNINKPGGGK</sequence>
<evidence type="ECO:0008006" key="4">
    <source>
        <dbReference type="Google" id="ProtNLM"/>
    </source>
</evidence>
<gene>
    <name evidence="2" type="ORF">A6A05_16330</name>
</gene>
<evidence type="ECO:0000256" key="1">
    <source>
        <dbReference type="SAM" id="Phobius"/>
    </source>
</evidence>
<reference evidence="2 3" key="1">
    <citation type="submission" date="2016-04" db="EMBL/GenBank/DDBJ databases">
        <title>Draft genome sequence of freshwater magnetotactic bacteria Magnetospirillum marisnigri SP-1 and Magnetospirillum moscoviense BB-1.</title>
        <authorList>
            <person name="Koziaeva V."/>
            <person name="Dziuba M.V."/>
            <person name="Ivanov T.M."/>
            <person name="Kuznetsov B."/>
            <person name="Grouzdev D.S."/>
        </authorList>
    </citation>
    <scope>NUCLEOTIDE SEQUENCE [LARGE SCALE GENOMIC DNA]</scope>
    <source>
        <strain evidence="2 3">BB-1</strain>
    </source>
</reference>